<dbReference type="EMBL" id="FLOB01000001">
    <property type="protein sequence ID" value="SBS25298.1"/>
    <property type="molecule type" value="Genomic_DNA"/>
</dbReference>
<keyword evidence="6" id="KW-1185">Reference proteome</keyword>
<dbReference type="GO" id="GO:0050086">
    <property type="term" value="F:mannitol 2-dehydrogenase activity"/>
    <property type="evidence" value="ECO:0007669"/>
    <property type="project" value="UniProtKB-EC"/>
</dbReference>
<keyword evidence="2" id="KW-0520">NAD</keyword>
<evidence type="ECO:0000313" key="6">
    <source>
        <dbReference type="Proteomes" id="UP000092544"/>
    </source>
</evidence>
<dbReference type="STRING" id="1792290.MSP8886_00235"/>
<dbReference type="SUPFAM" id="SSF48179">
    <property type="entry name" value="6-phosphogluconate dehydrogenase C-terminal domain-like"/>
    <property type="match status" value="1"/>
</dbReference>
<dbReference type="EC" id="1.1.1.67" evidence="5"/>
<dbReference type="PANTHER" id="PTHR43362">
    <property type="entry name" value="MANNITOL DEHYDROGENASE DSF1-RELATED"/>
    <property type="match status" value="1"/>
</dbReference>
<dbReference type="Proteomes" id="UP000092544">
    <property type="component" value="Unassembled WGS sequence"/>
</dbReference>
<feature type="domain" description="Mannitol dehydrogenase C-terminal" evidence="4">
    <location>
        <begin position="277"/>
        <end position="467"/>
    </location>
</feature>
<evidence type="ECO:0000259" key="3">
    <source>
        <dbReference type="Pfam" id="PF01232"/>
    </source>
</evidence>
<dbReference type="InterPro" id="IPR000669">
    <property type="entry name" value="Mannitol_DH"/>
</dbReference>
<dbReference type="InterPro" id="IPR013118">
    <property type="entry name" value="Mannitol_DH_C"/>
</dbReference>
<evidence type="ECO:0000259" key="4">
    <source>
        <dbReference type="Pfam" id="PF08125"/>
    </source>
</evidence>
<dbReference type="InterPro" id="IPR023027">
    <property type="entry name" value="Mannitol_DH_CS"/>
</dbReference>
<dbReference type="Gene3D" id="3.40.50.720">
    <property type="entry name" value="NAD(P)-binding Rossmann-like Domain"/>
    <property type="match status" value="1"/>
</dbReference>
<dbReference type="InterPro" id="IPR008927">
    <property type="entry name" value="6-PGluconate_DH-like_C_sf"/>
</dbReference>
<evidence type="ECO:0000256" key="2">
    <source>
        <dbReference type="ARBA" id="ARBA00023027"/>
    </source>
</evidence>
<dbReference type="PRINTS" id="PR00084">
    <property type="entry name" value="MTLDHDRGNASE"/>
</dbReference>
<dbReference type="Gene3D" id="1.10.1040.10">
    <property type="entry name" value="N-(1-d-carboxylethyl)-l-norvaline Dehydrogenase, domain 2"/>
    <property type="match status" value="1"/>
</dbReference>
<dbReference type="InterPro" id="IPR050988">
    <property type="entry name" value="Mannitol_DH/Oxidoreductase"/>
</dbReference>
<dbReference type="Pfam" id="PF01232">
    <property type="entry name" value="Mannitol_dh"/>
    <property type="match status" value="1"/>
</dbReference>
<proteinExistence type="predicted"/>
<dbReference type="InterPro" id="IPR036291">
    <property type="entry name" value="NAD(P)-bd_dom_sf"/>
</dbReference>
<dbReference type="PANTHER" id="PTHR43362:SF1">
    <property type="entry name" value="MANNITOL DEHYDROGENASE 2-RELATED"/>
    <property type="match status" value="1"/>
</dbReference>
<dbReference type="AlphaFoldDB" id="A0A1A8T2T0"/>
<dbReference type="PROSITE" id="PS00974">
    <property type="entry name" value="MANNITOL_DHGENASE"/>
    <property type="match status" value="1"/>
</dbReference>
<evidence type="ECO:0000313" key="5">
    <source>
        <dbReference type="EMBL" id="SBS25298.1"/>
    </source>
</evidence>
<reference evidence="5 6" key="1">
    <citation type="submission" date="2016-06" db="EMBL/GenBank/DDBJ databases">
        <authorList>
            <person name="Kjaerup R.B."/>
            <person name="Dalgaard T.S."/>
            <person name="Juul-Madsen H.R."/>
        </authorList>
    </citation>
    <scope>NUCLEOTIDE SEQUENCE [LARGE SCALE GENOMIC DNA]</scope>
    <source>
        <strain evidence="5 6">CECT 8886</strain>
    </source>
</reference>
<evidence type="ECO:0000256" key="1">
    <source>
        <dbReference type="ARBA" id="ARBA00023002"/>
    </source>
</evidence>
<gene>
    <name evidence="5" type="primary">mtlK_1</name>
    <name evidence="5" type="ORF">MSP8886_00235</name>
</gene>
<feature type="domain" description="Mannitol dehydrogenase N-terminal" evidence="3">
    <location>
        <begin position="18"/>
        <end position="268"/>
    </location>
</feature>
<protein>
    <submittedName>
        <fullName evidence="5">Mannitol 2-dehydrogenase</fullName>
        <ecNumber evidence="5">1.1.1.67</ecNumber>
    </submittedName>
</protein>
<dbReference type="RefSeq" id="WP_067011866.1">
    <property type="nucleotide sequence ID" value="NZ_FLOB01000001.1"/>
</dbReference>
<keyword evidence="1 5" id="KW-0560">Oxidoreductase</keyword>
<organism evidence="5 6">
    <name type="scientific">Marinomonas spartinae</name>
    <dbReference type="NCBI Taxonomy" id="1792290"/>
    <lineage>
        <taxon>Bacteria</taxon>
        <taxon>Pseudomonadati</taxon>
        <taxon>Pseudomonadota</taxon>
        <taxon>Gammaproteobacteria</taxon>
        <taxon>Oceanospirillales</taxon>
        <taxon>Oceanospirillaceae</taxon>
        <taxon>Marinomonas</taxon>
    </lineage>
</organism>
<dbReference type="Pfam" id="PF08125">
    <property type="entry name" value="Mannitol_dh_C"/>
    <property type="match status" value="1"/>
</dbReference>
<dbReference type="OrthoDB" id="271711at2"/>
<dbReference type="GO" id="GO:0019594">
    <property type="term" value="P:mannitol metabolic process"/>
    <property type="evidence" value="ECO:0007669"/>
    <property type="project" value="InterPro"/>
</dbReference>
<dbReference type="InterPro" id="IPR013131">
    <property type="entry name" value="Mannitol_DH_N"/>
</dbReference>
<name>A0A1A8T2T0_9GAMM</name>
<sequence>MQINTIPSSLDPSKHQVGIVHIGLGAFHRAHQAVYGEQVLALHGGDWMIASANIRSNYQLVEQLNKANNQYQVIEYADSQHFTIRSIKAIKQTLFSGTKEGGLDLINTLVAPHIKIVTLTVTEKGYYLAPSTGALLVDNPDIQHDIASPDTPKTALGFIVVALKLRREKGMPPFTVLSCDNMPHNGKRTKNAVVALAHAQNPALAQWIESHVAFPSSMVDRIVPAVTPEDLADIERDTGISEPTVVKCEQFSQWVVEDHFPAGRPKWEDVGVEMVDDVAQYEMMKLRMLNGSHSLLAYLGSLAGYKTVAQAMQDEAIGRLLEGFMLKEVAPTLSGFPESMLTDYYQRLIARFKNDSLQHQLIQIAMDGSQKLPQRWLGTLVEQRGVFHKTPAIELGIAGWMAFIYLAEKAQRSINDPLESDLFNIMKQPNATASELVTACLSRDDIFPVEIRSDSDCVSRMVHYFSALINKTRVQELIHSSY</sequence>
<dbReference type="SUPFAM" id="SSF51735">
    <property type="entry name" value="NAD(P)-binding Rossmann-fold domains"/>
    <property type="match status" value="1"/>
</dbReference>
<accession>A0A1A8T2T0</accession>
<dbReference type="InterPro" id="IPR013328">
    <property type="entry name" value="6PGD_dom2"/>
</dbReference>